<gene>
    <name evidence="3" type="ORF">TRSC58_06397</name>
</gene>
<dbReference type="Proteomes" id="UP000031737">
    <property type="component" value="Unassembled WGS sequence"/>
</dbReference>
<dbReference type="SMART" id="SM01344">
    <property type="entry name" value="NUC194"/>
    <property type="match status" value="1"/>
</dbReference>
<dbReference type="InterPro" id="IPR012582">
    <property type="entry name" value="DNAPKcs_CC3"/>
</dbReference>
<dbReference type="SUPFAM" id="SSF48371">
    <property type="entry name" value="ARM repeat"/>
    <property type="match status" value="2"/>
</dbReference>
<sequence length="2620" mass="286453">MSADGLCRALRADVATLRLLVVGMLRDCDRDARHVFDDMERRVASSTNLFSTSEAGSVLECILSAGEDSLLRFVHDRSEKLRVAGADARGAGVLKRAMAFLKFMVVSFYEGLAPRQVAEVQRTAWHTFMLLHHLGKHTETQAECLSVMVALLQHCSHCAATVQMDVAKVVDVCVPIVERRTKSGMRLKSNALRLLGCVCAAYTTAMSPHAARVLDAMVHVGQQLAATEEVEQLVGEGLLLAFADYTGGFLLVFNGPDRDTLRLMHCLTRKAMELAEVCQNYRFCKAALALLGRRAEPLKECLIEDMESCFTALKRLWCHRNVEVRRAAYAATAGFFQALALLQSDEDQRCDPAARLRSMLHDVEATLQNNHQRRRDLSFAIMAVGYMARPLAVCLGPDYLAVTFREMVNKCEVLLTPASGPVEDVVQLLPYIITALASMLLELPPMGPELPQLLNVTLYTTLFLYPQDACFEHVRSTLGPALLKLLTVISQRHRVEFGVGPVARQLLALACSPMLFWDPQTGPSAEAENVAVQQRYIRLWSSLQSNRVSVVDWGFPWSQSLADATLNLLQLALRRELVSAEREMLQQLDLLRLRGEPQAGDGCDLNVYSLLVRERGHPRSCSEDYHIAFPRFAAFFVGSLDATFSHVFGAEEAAISLIEGLVLFTTRCAHLADGYSCLHALLQMGRQKGLSLRHADIFLRPFSRTCLHRLPVLTGEVQFQCARCLLSVSYLGLLETAQLLDPIEVVLRRADDRVAVADALEVLKCCLEKDCALVMPPFCRLLRHCGRLNPAFGQLHAVLARHGAQLVDDVRRDLSSCLAVGGSRDTLLALPDSRWHTSGAQLPLPLATTMLCVSLDALLPHVTVLSFQAEDPQVRRAACDIIHAAVGWCIYNGVEELYGALFDTVVALAAAAATDTVVREMFATLLRHCTRWFAQREGRGAREIEGALCRGATAAHDASVRRVATETLVAYVQWSLNCSPRLQPLQGSGADESQVGRVLHWTCVTLREASVWCRLGAADVLGRLLRVLRDEKGATQFVVPFARALLDAFAFLRVNAEDEEEEDEAAADAAAEAGGEGKAAVTLAGELCRCVRLLELLIAANHELPLRVGRDWPLAGDGEAVLRDILLHAYREGRHTTSAAALLRLFAAMCRCMPGDAAGDYEPRRWLLTHHSILREFARQEASPGRRVECGLQMYALLVSSALWPPPSLKRVRDGDAASDSEMSKYLYYVLDDLDGYLAERRGVRSDAADNAVGDNDNRRTSARALFIARQLVLVLRGDAGTVTGALALNKSLQQFAVHLLLAPSSLGILPGLSDREQRRCGRDLVAALAALLRAHEGHRRALVDRLRGDVFALLRLTTQPTLLKFFLSDPHAAVHQLRCLVALAEVGLWAEVLGPPSSSHLVLQRLLAGLAEAARDEFVVGSQRGIVLCHTLLLLLLPPLPVDDAAAGQDGERLSAGVTNGIGLRAVLAVLQWGEGDDARGTAWAGSGFVAAILRGDWREADKNSPALCCLLTQLCQLCGELLRGGGEASLQSAPFVALCGLLQDVQHGPTPTTDTWALIMRHGVDALVRLVRGASPAVLLFFLGLHRCCLRLGGSRVLAFYEDVILADVREALDDARWTLRSRALLTSRVAVQLFVQGVGVFCDAVNVARVGGAWPTQPYVVLAQRLLPRVVNDELPLDWRELAGGGVNGVHYTLVVNAVVRLATCTATLDAGLLLPLIPLLHQTEMPRYNALTAAVASVLRQLSSKALVGLCDQAQAMQRQGCGLPWAAWWGLTHRLLLPSLHRLVPAQRDSFLLQHVVRLVAEAGAPPAATLQQQTRALLMLEAVFLATAAPVLRGPFNVAFTGKREGNTGRELILAVIKTCCAARAFVPLVSPSPDAFYEALTYRQSAHRCLAAVLIATQDQQPVFTRLLLDSSPGGEMWNHIVDTSRKHFFHVEAQFPHMAESVAKDCSDWEMRRCAAPLQRPARSDQRVLRQPPDSELCRVRAVASVVDHTLPTVHLPRFNHARVTHDDREDATHDGSVDAKETTPPRVRLDGVWTSTCSGALLRIMDFLLSRFAVNPAQGWVRATIECLSSTAVHVNARLALARLVQLRASHFTPAANAFRDAVVSLVCVEEVGEGGVHYVARDLLELLLYWGETGAMEFTAEATHTLMEFLLRFAPYPSEAVMQHNLDLARRLVSLVKPVPPLRGAEFLRVLRGEVLAARFGLQLCGLLVESGVLLASLAPASPVELYHALLSYFRRSKTMNAGDEKDVLATAEVVGKELCGLRDLAATAALLRGAVQDALLCLWSHSPGAALRALCAVAQHDAGVLAGIPLATLLSNFVSRDAVEQVMTLHLLRWTPARAAETYARLQDLFSAHCSALRGLVRAELYNLLVELLPLLAAPARASLVDVFLSPDAMRLMRRCEQTSMAFFSLAVGMYAVMPSSVLQARVMEGLKEPSPSVRRIALTCLDAHMLSRDSCVSRLATLKDIFTLQEVQREVWLKHTAVLMLLLSPAAEDLVAAPASSATSGPHLLKEVRSAHGVLHDLRPCVSCGCFLRGLCDTNESTFLSCRAEGEEWQEAAHAQASLDCFADNIVGFAVPPEFFVAPLQVLCLHDVDTAWCCLEPIKEAVPI</sequence>
<feature type="region of interest" description="Disordered" evidence="1">
    <location>
        <begin position="2013"/>
        <end position="2032"/>
    </location>
</feature>
<evidence type="ECO:0000313" key="3">
    <source>
        <dbReference type="EMBL" id="ESL05938.1"/>
    </source>
</evidence>
<keyword evidence="4" id="KW-1185">Reference proteome</keyword>
<dbReference type="VEuPathDB" id="TriTrypDB:TRSC58_06397"/>
<accession>A0A061ISP6</accession>
<dbReference type="OrthoDB" id="242982at2759"/>
<evidence type="ECO:0000313" key="4">
    <source>
        <dbReference type="Proteomes" id="UP000031737"/>
    </source>
</evidence>
<dbReference type="EMBL" id="AUPL01006397">
    <property type="protein sequence ID" value="ESL05938.1"/>
    <property type="molecule type" value="Genomic_DNA"/>
</dbReference>
<evidence type="ECO:0000259" key="2">
    <source>
        <dbReference type="SMART" id="SM01344"/>
    </source>
</evidence>
<dbReference type="InterPro" id="IPR046804">
    <property type="entry name" value="DNA-PKcs_N"/>
</dbReference>
<dbReference type="GO" id="GO:0006303">
    <property type="term" value="P:double-strand break repair via nonhomologous end joining"/>
    <property type="evidence" value="ECO:0007669"/>
    <property type="project" value="InterPro"/>
</dbReference>
<dbReference type="InterPro" id="IPR016024">
    <property type="entry name" value="ARM-type_fold"/>
</dbReference>
<dbReference type="Pfam" id="PF20500">
    <property type="entry name" value="DNA-PKcs_N"/>
    <property type="match status" value="1"/>
</dbReference>
<evidence type="ECO:0000256" key="1">
    <source>
        <dbReference type="SAM" id="MobiDB-lite"/>
    </source>
</evidence>
<name>A0A061ISP6_TRYRA</name>
<proteinExistence type="predicted"/>
<dbReference type="GO" id="GO:0005634">
    <property type="term" value="C:nucleus"/>
    <property type="evidence" value="ECO:0007669"/>
    <property type="project" value="InterPro"/>
</dbReference>
<feature type="domain" description="DNA-dependent protein kinase catalytic subunit CC3" evidence="2">
    <location>
        <begin position="1770"/>
        <end position="2148"/>
    </location>
</feature>
<organism evidence="3 4">
    <name type="scientific">Trypanosoma rangeli SC58</name>
    <dbReference type="NCBI Taxonomy" id="429131"/>
    <lineage>
        <taxon>Eukaryota</taxon>
        <taxon>Discoba</taxon>
        <taxon>Euglenozoa</taxon>
        <taxon>Kinetoplastea</taxon>
        <taxon>Metakinetoplastina</taxon>
        <taxon>Trypanosomatida</taxon>
        <taxon>Trypanosomatidae</taxon>
        <taxon>Trypanosoma</taxon>
        <taxon>Herpetosoma</taxon>
    </lineage>
</organism>
<protein>
    <recommendedName>
        <fullName evidence="2">DNA-dependent protein kinase catalytic subunit CC3 domain-containing protein</fullName>
    </recommendedName>
</protein>
<comment type="caution">
    <text evidence="3">The sequence shown here is derived from an EMBL/GenBank/DDBJ whole genome shotgun (WGS) entry which is preliminary data.</text>
</comment>
<reference evidence="3 4" key="1">
    <citation type="submission" date="2013-07" db="EMBL/GenBank/DDBJ databases">
        <authorList>
            <person name="Stoco P.H."/>
            <person name="Wagner G."/>
            <person name="Gerber A."/>
            <person name="Zaha A."/>
            <person name="Thompson C."/>
            <person name="Bartholomeu D.C."/>
            <person name="Luckemeyer D.D."/>
            <person name="Bahia D."/>
            <person name="Loreto E."/>
            <person name="Prestes E.B."/>
            <person name="Lima F.M."/>
            <person name="Rodrigues-Luiz G."/>
            <person name="Vallejo G.A."/>
            <person name="Filho J.F."/>
            <person name="Monteiro K.M."/>
            <person name="Tyler K.M."/>
            <person name="de Almeida L.G."/>
            <person name="Ortiz M.F."/>
            <person name="Siervo M.A."/>
            <person name="de Moraes M.H."/>
            <person name="Cunha O.L."/>
            <person name="Mendonca-Neto R."/>
            <person name="Silva R."/>
            <person name="Teixeira S.M."/>
            <person name="Murta S.M."/>
            <person name="Sincero T.C."/>
            <person name="Mendes T.A."/>
            <person name="Urmenyi T.P."/>
            <person name="Silva V.G."/>
            <person name="da Rocha W.D."/>
            <person name="Andersson B."/>
            <person name="Romanha A.J."/>
            <person name="Steindel M."/>
            <person name="de Vasconcelos A.T."/>
            <person name="Grisard E.C."/>
        </authorList>
    </citation>
    <scope>NUCLEOTIDE SEQUENCE [LARGE SCALE GENOMIC DNA]</scope>
    <source>
        <strain evidence="3 4">SC58</strain>
    </source>
</reference>